<accession>C7BIV7</accession>
<dbReference type="Pfam" id="PF22814">
    <property type="entry name" value="WelO5"/>
    <property type="match status" value="1"/>
</dbReference>
<name>C7BIV7_PHOAA</name>
<dbReference type="Gene3D" id="2.60.120.620">
    <property type="entry name" value="q2cbj1_9rhob like domain"/>
    <property type="match status" value="1"/>
</dbReference>
<dbReference type="PIRSF" id="PIRSF030125">
    <property type="entry name" value="UCP030125"/>
    <property type="match status" value="1"/>
</dbReference>
<dbReference type="KEGG" id="pay:PAU_03393"/>
<dbReference type="InterPro" id="IPR016946">
    <property type="entry name" value="UCP030125"/>
</dbReference>
<dbReference type="AlphaFoldDB" id="C7BIV7"/>
<evidence type="ECO:0008006" key="3">
    <source>
        <dbReference type="Google" id="ProtNLM"/>
    </source>
</evidence>
<dbReference type="EMBL" id="FM162591">
    <property type="protein sequence ID" value="CAQ85481.1"/>
    <property type="molecule type" value="Genomic_DNA"/>
</dbReference>
<sequence length="257" mass="28443">MAIMSSRWASNELIKLSSESLQAIIDNKIPAAVINDFATTEECEQLSTAILSMKAKPYAFGRPGFYLGNPLAHYRNRPKEEYFAQVSSAEQERTQVINQAFDPIVRFIRCIKHDTNFNISVAEEPGLGPYFAGIIRIISNGSDLHVDYAPTFAKGNLAIGDVSTQLAWNLYVSSPSQGGETVIYNQPFKSTVIDKTYKPYDSSLLVDCESFTFQPQVGSIVIFNTSNPHIVLPAGGYRITTGSFIGLLNEKNLILWS</sequence>
<proteinExistence type="predicted"/>
<gene>
    <name evidence="1" type="ordered locus">PAU_03393</name>
</gene>
<evidence type="ECO:0000313" key="2">
    <source>
        <dbReference type="Proteomes" id="UP000002747"/>
    </source>
</evidence>
<dbReference type="STRING" id="291112.PAU_03393"/>
<dbReference type="Proteomes" id="UP000002747">
    <property type="component" value="Chromosome"/>
</dbReference>
<reference evidence="1 2" key="1">
    <citation type="journal article" date="2009" name="BMC Genomics">
        <title>Comparative genomics of the emerging human pathogen Photorhabdus asymbiotica with the insect pathogen Photorhabdus luminescens.</title>
        <authorList>
            <person name="Wilkinson P."/>
            <person name="Waterfield N.R."/>
            <person name="Crossman L."/>
            <person name="Corton C."/>
            <person name="Sanchez-Contreras M."/>
            <person name="Vlisidou I."/>
            <person name="Barron A."/>
            <person name="Bignell A."/>
            <person name="Clark L."/>
            <person name="Ormond D."/>
            <person name="Mayho M."/>
            <person name="Bason N."/>
            <person name="Smith F."/>
            <person name="Simmonds M."/>
            <person name="Churcher C."/>
            <person name="Harris D."/>
            <person name="Thompson N.R."/>
            <person name="Quail M."/>
            <person name="Parkhill J."/>
            <person name="ffrench-Constant R.H."/>
        </authorList>
    </citation>
    <scope>NUCLEOTIDE SEQUENCE [LARGE SCALE GENOMIC DNA]</scope>
    <source>
        <strain evidence="2">ATCC 43949 / 3105-77</strain>
    </source>
</reference>
<dbReference type="eggNOG" id="ENOG5032XNF">
    <property type="taxonomic scope" value="Bacteria"/>
</dbReference>
<evidence type="ECO:0000313" key="1">
    <source>
        <dbReference type="EMBL" id="CAQ85481.1"/>
    </source>
</evidence>
<dbReference type="InterPro" id="IPR055091">
    <property type="entry name" value="WelO5-like"/>
</dbReference>
<protein>
    <recommendedName>
        <fullName evidence="3">Prolyl 4-hydroxylase alpha subunit Fe(2+) 2OG dioxygenase domain-containing protein</fullName>
    </recommendedName>
</protein>
<organism evidence="1 2">
    <name type="scientific">Photorhabdus asymbiotica subsp. asymbiotica (strain ATCC 43949 / 3105-77)</name>
    <name type="common">Xenorhabdus luminescens (strain 2)</name>
    <dbReference type="NCBI Taxonomy" id="553480"/>
    <lineage>
        <taxon>Bacteria</taxon>
        <taxon>Pseudomonadati</taxon>
        <taxon>Pseudomonadota</taxon>
        <taxon>Gammaproteobacteria</taxon>
        <taxon>Enterobacterales</taxon>
        <taxon>Morganellaceae</taxon>
        <taxon>Photorhabdus</taxon>
    </lineage>
</organism>